<dbReference type="Proteomes" id="UP000503003">
    <property type="component" value="Chromosome 1"/>
</dbReference>
<evidence type="ECO:0000313" key="8">
    <source>
        <dbReference type="Proteomes" id="UP000503003"/>
    </source>
</evidence>
<organism evidence="7 8">
    <name type="scientific">Vibrio ziniensis</name>
    <dbReference type="NCBI Taxonomy" id="2711221"/>
    <lineage>
        <taxon>Bacteria</taxon>
        <taxon>Pseudomonadati</taxon>
        <taxon>Pseudomonadota</taxon>
        <taxon>Gammaproteobacteria</taxon>
        <taxon>Vibrionales</taxon>
        <taxon>Vibrionaceae</taxon>
        <taxon>Vibrio</taxon>
    </lineage>
</organism>
<sequence>MKKLGEMLLTLFQIVALALVWLVSDYLVQTFQFPMPANLLGLVLLLGLIFSKVVNVEWLRKGATWLLAEMLLFFVPAVVAVVNYQDLLQQEGIRIMAVLLVSTVLVIASTAWVVEKLYRFELKRARQKSNLNTVVNAHE</sequence>
<gene>
    <name evidence="7" type="ORF">G5S32_10475</name>
</gene>
<accession>A0A6G7CK19</accession>
<dbReference type="RefSeq" id="WP_165311965.1">
    <property type="nucleotide sequence ID" value="NZ_CP049331.1"/>
</dbReference>
<dbReference type="AlphaFoldDB" id="A0A6G7CK19"/>
<evidence type="ECO:0000256" key="5">
    <source>
        <dbReference type="ARBA" id="ARBA00023136"/>
    </source>
</evidence>
<dbReference type="PANTHER" id="PTHR33931">
    <property type="entry name" value="HOLIN-LIKE PROTEIN CIDA-RELATED"/>
    <property type="match status" value="1"/>
</dbReference>
<evidence type="ECO:0000256" key="4">
    <source>
        <dbReference type="ARBA" id="ARBA00022989"/>
    </source>
</evidence>
<evidence type="ECO:0000313" key="7">
    <source>
        <dbReference type="EMBL" id="QIH42396.1"/>
    </source>
</evidence>
<keyword evidence="4 6" id="KW-1133">Transmembrane helix</keyword>
<feature type="transmembrane region" description="Helical" evidence="6">
    <location>
        <begin position="35"/>
        <end position="54"/>
    </location>
</feature>
<evidence type="ECO:0000256" key="6">
    <source>
        <dbReference type="SAM" id="Phobius"/>
    </source>
</evidence>
<proteinExistence type="predicted"/>
<feature type="transmembrane region" description="Helical" evidence="6">
    <location>
        <begin position="95"/>
        <end position="114"/>
    </location>
</feature>
<dbReference type="InterPro" id="IPR005538">
    <property type="entry name" value="LrgA/CidA"/>
</dbReference>
<keyword evidence="2" id="KW-1003">Cell membrane</keyword>
<reference evidence="7 8" key="1">
    <citation type="submission" date="2020-02" db="EMBL/GenBank/DDBJ databases">
        <title>A complete genome of a marine bacterium Vibrio sp. ZWAL4003 isolated from the mangrove sediment with the ability to degrade polysaccharides.</title>
        <authorList>
            <person name="Wu J."/>
            <person name="Qu W."/>
            <person name="Zeng R."/>
        </authorList>
    </citation>
    <scope>NUCLEOTIDE SEQUENCE [LARGE SCALE GENOMIC DNA]</scope>
    <source>
        <strain evidence="7 8">ZWAL4003</strain>
    </source>
</reference>
<feature type="transmembrane region" description="Helical" evidence="6">
    <location>
        <begin position="66"/>
        <end position="83"/>
    </location>
</feature>
<keyword evidence="5 6" id="KW-0472">Membrane</keyword>
<evidence type="ECO:0000256" key="3">
    <source>
        <dbReference type="ARBA" id="ARBA00022692"/>
    </source>
</evidence>
<dbReference type="EMBL" id="CP049331">
    <property type="protein sequence ID" value="QIH42396.1"/>
    <property type="molecule type" value="Genomic_DNA"/>
</dbReference>
<dbReference type="PANTHER" id="PTHR33931:SF2">
    <property type="entry name" value="HOLIN-LIKE PROTEIN CIDA"/>
    <property type="match status" value="1"/>
</dbReference>
<keyword evidence="3 6" id="KW-0812">Transmembrane</keyword>
<evidence type="ECO:0000256" key="2">
    <source>
        <dbReference type="ARBA" id="ARBA00022475"/>
    </source>
</evidence>
<dbReference type="KEGG" id="vzi:G5S32_10475"/>
<dbReference type="Pfam" id="PF03788">
    <property type="entry name" value="LrgA"/>
    <property type="match status" value="1"/>
</dbReference>
<comment type="subcellular location">
    <subcellularLocation>
        <location evidence="1">Cell membrane</location>
        <topology evidence="1">Multi-pass membrane protein</topology>
    </subcellularLocation>
</comment>
<name>A0A6G7CK19_9VIBR</name>
<evidence type="ECO:0000256" key="1">
    <source>
        <dbReference type="ARBA" id="ARBA00004651"/>
    </source>
</evidence>
<protein>
    <submittedName>
        <fullName evidence="7">CidA/LrgA family protein</fullName>
    </submittedName>
</protein>
<keyword evidence="8" id="KW-1185">Reference proteome</keyword>
<dbReference type="GO" id="GO:0005886">
    <property type="term" value="C:plasma membrane"/>
    <property type="evidence" value="ECO:0007669"/>
    <property type="project" value="UniProtKB-SubCell"/>
</dbReference>